<keyword evidence="4" id="KW-1185">Reference proteome</keyword>
<organism evidence="3 4">
    <name type="scientific">Microbotryum intermedium</name>
    <dbReference type="NCBI Taxonomy" id="269621"/>
    <lineage>
        <taxon>Eukaryota</taxon>
        <taxon>Fungi</taxon>
        <taxon>Dikarya</taxon>
        <taxon>Basidiomycota</taxon>
        <taxon>Pucciniomycotina</taxon>
        <taxon>Microbotryomycetes</taxon>
        <taxon>Microbotryales</taxon>
        <taxon>Microbotryaceae</taxon>
        <taxon>Microbotryum</taxon>
    </lineage>
</organism>
<evidence type="ECO:0000313" key="3">
    <source>
        <dbReference type="EMBL" id="SCV74514.1"/>
    </source>
</evidence>
<feature type="compositionally biased region" description="Polar residues" evidence="1">
    <location>
        <begin position="184"/>
        <end position="193"/>
    </location>
</feature>
<dbReference type="CDD" id="cd00167">
    <property type="entry name" value="SANT"/>
    <property type="match status" value="1"/>
</dbReference>
<reference evidence="4" key="1">
    <citation type="submission" date="2016-09" db="EMBL/GenBank/DDBJ databases">
        <authorList>
            <person name="Jeantristanb JTB J.-T."/>
            <person name="Ricardo R."/>
        </authorList>
    </citation>
    <scope>NUCLEOTIDE SEQUENCE [LARGE SCALE GENOMIC DNA]</scope>
</reference>
<sequence length="285" mass="31760">MYEPSHDATSTSVLEPIAADREDLLRSPVAPFHALEMTTSTSILRPWTEDEDFTLVYAIALHGETEWERVMSERAVDVDPDQDHPEGAFPARYLSPLRERRSMEDTMSRWANYWSSRFVEIEGHDYIFSALFAGSREVEEGAVDRICRDVDLRSLPPIPTLSTGPTDSDPGRGLPQPHRPRSKSLGTINSINPTLTLTQATSIRSTSSPMVVPVSVPSVPRLRTALDPLRGGGRQRRQGFALHPPLSSSPLKQTIHGYDDAQPTSPTRGDEENHPALNRFVNSHF</sequence>
<dbReference type="InterPro" id="IPR001005">
    <property type="entry name" value="SANT/Myb"/>
</dbReference>
<feature type="domain" description="Myb-like" evidence="2">
    <location>
        <begin position="46"/>
        <end position="114"/>
    </location>
</feature>
<dbReference type="EMBL" id="FMSP01000023">
    <property type="protein sequence ID" value="SCV74514.1"/>
    <property type="molecule type" value="Genomic_DNA"/>
</dbReference>
<name>A0A238FRN3_9BASI</name>
<dbReference type="Gene3D" id="1.10.10.60">
    <property type="entry name" value="Homeodomain-like"/>
    <property type="match status" value="1"/>
</dbReference>
<evidence type="ECO:0000256" key="1">
    <source>
        <dbReference type="SAM" id="MobiDB-lite"/>
    </source>
</evidence>
<feature type="region of interest" description="Disordered" evidence="1">
    <location>
        <begin position="227"/>
        <end position="285"/>
    </location>
</feature>
<proteinExistence type="predicted"/>
<protein>
    <submittedName>
        <fullName evidence="3">BQ2448_7543 protein</fullName>
    </submittedName>
</protein>
<evidence type="ECO:0000259" key="2">
    <source>
        <dbReference type="PROSITE" id="PS50090"/>
    </source>
</evidence>
<accession>A0A238FRN3</accession>
<dbReference type="AlphaFoldDB" id="A0A238FRN3"/>
<evidence type="ECO:0000313" key="4">
    <source>
        <dbReference type="Proteomes" id="UP000198372"/>
    </source>
</evidence>
<dbReference type="PROSITE" id="PS50090">
    <property type="entry name" value="MYB_LIKE"/>
    <property type="match status" value="1"/>
</dbReference>
<feature type="region of interest" description="Disordered" evidence="1">
    <location>
        <begin position="154"/>
        <end position="193"/>
    </location>
</feature>
<dbReference type="OrthoDB" id="10338640at2759"/>
<gene>
    <name evidence="3" type="ORF">BQ2448_7543</name>
</gene>
<dbReference type="Proteomes" id="UP000198372">
    <property type="component" value="Unassembled WGS sequence"/>
</dbReference>